<dbReference type="AlphaFoldDB" id="A0A1X7CTU4"/>
<organism evidence="1 2">
    <name type="scientific">Desulfovibrio gilichinskyi</name>
    <dbReference type="NCBI Taxonomy" id="1519643"/>
    <lineage>
        <taxon>Bacteria</taxon>
        <taxon>Pseudomonadati</taxon>
        <taxon>Thermodesulfobacteriota</taxon>
        <taxon>Desulfovibrionia</taxon>
        <taxon>Desulfovibrionales</taxon>
        <taxon>Desulfovibrionaceae</taxon>
        <taxon>Desulfovibrio</taxon>
    </lineage>
</organism>
<evidence type="ECO:0000313" key="2">
    <source>
        <dbReference type="Proteomes" id="UP000192906"/>
    </source>
</evidence>
<reference evidence="2" key="1">
    <citation type="submission" date="2017-04" db="EMBL/GenBank/DDBJ databases">
        <authorList>
            <person name="Varghese N."/>
            <person name="Submissions S."/>
        </authorList>
    </citation>
    <scope>NUCLEOTIDE SEQUENCE [LARGE SCALE GENOMIC DNA]</scope>
    <source>
        <strain evidence="2">K3S</strain>
    </source>
</reference>
<evidence type="ECO:0000313" key="1">
    <source>
        <dbReference type="EMBL" id="SMF02986.1"/>
    </source>
</evidence>
<gene>
    <name evidence="1" type="ORF">SAMN06295933_1256</name>
</gene>
<sequence>MSTPLKAAFIFVAPGGDPEKHRNWVVTEGVELLAIAVSNYEQAEILAPELVEKEGIVAIELCGGFGSVGTARVAAAVNVPVGVVRFDIHPGLNNVSGDKIFK</sequence>
<protein>
    <submittedName>
        <fullName evidence="1">Uncharacterized protein</fullName>
    </submittedName>
</protein>
<dbReference type="EMBL" id="FWZU01000002">
    <property type="protein sequence ID" value="SMF02986.1"/>
    <property type="molecule type" value="Genomic_DNA"/>
</dbReference>
<dbReference type="Proteomes" id="UP000192906">
    <property type="component" value="Unassembled WGS sequence"/>
</dbReference>
<dbReference type="Pfam" id="PF20116">
    <property type="entry name" value="DUF6506"/>
    <property type="match status" value="1"/>
</dbReference>
<dbReference type="STRING" id="1519643.SAMN06295933_1256"/>
<proteinExistence type="predicted"/>
<keyword evidence="2" id="KW-1185">Reference proteome</keyword>
<dbReference type="OrthoDB" id="8595161at2"/>
<dbReference type="RefSeq" id="WP_085099932.1">
    <property type="nucleotide sequence ID" value="NZ_FWZU01000002.1"/>
</dbReference>
<accession>A0A1X7CTU4</accession>
<dbReference type="InterPro" id="IPR045441">
    <property type="entry name" value="DUF6506"/>
</dbReference>
<name>A0A1X7CTU4_9BACT</name>